<evidence type="ECO:0000313" key="3">
    <source>
        <dbReference type="Proteomes" id="UP000316781"/>
    </source>
</evidence>
<sequence length="63" mass="7210">MRRREPLQQLMTRRRRKSARVGHPGTEAQPFFYSSADEALERRGHAMEDVIPDAAGEDGWEVG</sequence>
<dbReference type="AlphaFoldDB" id="A0A549T8Z7"/>
<comment type="caution">
    <text evidence="2">The sequence shown here is derived from an EMBL/GenBank/DDBJ whole genome shotgun (WGS) entry which is preliminary data.</text>
</comment>
<dbReference type="Proteomes" id="UP000316781">
    <property type="component" value="Unassembled WGS sequence"/>
</dbReference>
<protein>
    <submittedName>
        <fullName evidence="2">Uncharacterized protein</fullName>
    </submittedName>
</protein>
<feature type="region of interest" description="Disordered" evidence="1">
    <location>
        <begin position="1"/>
        <end position="31"/>
    </location>
</feature>
<evidence type="ECO:0000256" key="1">
    <source>
        <dbReference type="SAM" id="MobiDB-lite"/>
    </source>
</evidence>
<dbReference type="RefSeq" id="WP_142861362.1">
    <property type="nucleotide sequence ID" value="NZ_VJMF01000002.1"/>
</dbReference>
<proteinExistence type="predicted"/>
<accession>A0A549T8Z7</accession>
<evidence type="ECO:0000313" key="2">
    <source>
        <dbReference type="EMBL" id="TRL38349.1"/>
    </source>
</evidence>
<dbReference type="EMBL" id="VJMF01000002">
    <property type="protein sequence ID" value="TRL38349.1"/>
    <property type="molecule type" value="Genomic_DNA"/>
</dbReference>
<name>A0A549T8Z7_METSR</name>
<organism evidence="2 3">
    <name type="scientific">Methylosinus sporium</name>
    <dbReference type="NCBI Taxonomy" id="428"/>
    <lineage>
        <taxon>Bacteria</taxon>
        <taxon>Pseudomonadati</taxon>
        <taxon>Pseudomonadota</taxon>
        <taxon>Alphaproteobacteria</taxon>
        <taxon>Hyphomicrobiales</taxon>
        <taxon>Methylocystaceae</taxon>
        <taxon>Methylosinus</taxon>
    </lineage>
</organism>
<reference evidence="2 3" key="1">
    <citation type="submission" date="2019-07" db="EMBL/GenBank/DDBJ databases">
        <title>Ln-dependent methylotrophs.</title>
        <authorList>
            <person name="Tani A."/>
        </authorList>
    </citation>
    <scope>NUCLEOTIDE SEQUENCE [LARGE SCALE GENOMIC DNA]</scope>
    <source>
        <strain evidence="2 3">SM89A</strain>
    </source>
</reference>
<gene>
    <name evidence="2" type="ORF">FM996_00530</name>
</gene>